<gene>
    <name evidence="1" type="ORF">HPB51_004727</name>
</gene>
<comment type="caution">
    <text evidence="1">The sequence shown here is derived from an EMBL/GenBank/DDBJ whole genome shotgun (WGS) entry which is preliminary data.</text>
</comment>
<dbReference type="Proteomes" id="UP000821866">
    <property type="component" value="Chromosome 4"/>
</dbReference>
<name>A0A9J6DYR5_RHIMP</name>
<reference evidence="1" key="1">
    <citation type="journal article" date="2020" name="Cell">
        <title>Large-Scale Comparative Analyses of Tick Genomes Elucidate Their Genetic Diversity and Vector Capacities.</title>
        <authorList>
            <consortium name="Tick Genome and Microbiome Consortium (TIGMIC)"/>
            <person name="Jia N."/>
            <person name="Wang J."/>
            <person name="Shi W."/>
            <person name="Du L."/>
            <person name="Sun Y."/>
            <person name="Zhan W."/>
            <person name="Jiang J.F."/>
            <person name="Wang Q."/>
            <person name="Zhang B."/>
            <person name="Ji P."/>
            <person name="Bell-Sakyi L."/>
            <person name="Cui X.M."/>
            <person name="Yuan T.T."/>
            <person name="Jiang B.G."/>
            <person name="Yang W.F."/>
            <person name="Lam T.T."/>
            <person name="Chang Q.C."/>
            <person name="Ding S.J."/>
            <person name="Wang X.J."/>
            <person name="Zhu J.G."/>
            <person name="Ruan X.D."/>
            <person name="Zhao L."/>
            <person name="Wei J.T."/>
            <person name="Ye R.Z."/>
            <person name="Que T.C."/>
            <person name="Du C.H."/>
            <person name="Zhou Y.H."/>
            <person name="Cheng J.X."/>
            <person name="Dai P.F."/>
            <person name="Guo W.B."/>
            <person name="Han X.H."/>
            <person name="Huang E.J."/>
            <person name="Li L.F."/>
            <person name="Wei W."/>
            <person name="Gao Y.C."/>
            <person name="Liu J.Z."/>
            <person name="Shao H.Z."/>
            <person name="Wang X."/>
            <person name="Wang C.C."/>
            <person name="Yang T.C."/>
            <person name="Huo Q.B."/>
            <person name="Li W."/>
            <person name="Chen H.Y."/>
            <person name="Chen S.E."/>
            <person name="Zhou L.G."/>
            <person name="Ni X.B."/>
            <person name="Tian J.H."/>
            <person name="Sheng Y."/>
            <person name="Liu T."/>
            <person name="Pan Y.S."/>
            <person name="Xia L.Y."/>
            <person name="Li J."/>
            <person name="Zhao F."/>
            <person name="Cao W.C."/>
        </authorList>
    </citation>
    <scope>NUCLEOTIDE SEQUENCE</scope>
    <source>
        <strain evidence="1">Rmic-2018</strain>
    </source>
</reference>
<reference evidence="1" key="2">
    <citation type="submission" date="2021-09" db="EMBL/GenBank/DDBJ databases">
        <authorList>
            <person name="Jia N."/>
            <person name="Wang J."/>
            <person name="Shi W."/>
            <person name="Du L."/>
            <person name="Sun Y."/>
            <person name="Zhan W."/>
            <person name="Jiang J."/>
            <person name="Wang Q."/>
            <person name="Zhang B."/>
            <person name="Ji P."/>
            <person name="Sakyi L.B."/>
            <person name="Cui X."/>
            <person name="Yuan T."/>
            <person name="Jiang B."/>
            <person name="Yang W."/>
            <person name="Lam T.T.-Y."/>
            <person name="Chang Q."/>
            <person name="Ding S."/>
            <person name="Wang X."/>
            <person name="Zhu J."/>
            <person name="Ruan X."/>
            <person name="Zhao L."/>
            <person name="Wei J."/>
            <person name="Que T."/>
            <person name="Du C."/>
            <person name="Cheng J."/>
            <person name="Dai P."/>
            <person name="Han X."/>
            <person name="Huang E."/>
            <person name="Gao Y."/>
            <person name="Liu J."/>
            <person name="Shao H."/>
            <person name="Ye R."/>
            <person name="Li L."/>
            <person name="Wei W."/>
            <person name="Wang X."/>
            <person name="Wang C."/>
            <person name="Huo Q."/>
            <person name="Li W."/>
            <person name="Guo W."/>
            <person name="Chen H."/>
            <person name="Chen S."/>
            <person name="Zhou L."/>
            <person name="Zhou L."/>
            <person name="Ni X."/>
            <person name="Tian J."/>
            <person name="Zhou Y."/>
            <person name="Sheng Y."/>
            <person name="Liu T."/>
            <person name="Pan Y."/>
            <person name="Xia L."/>
            <person name="Li J."/>
            <person name="Zhao F."/>
            <person name="Cao W."/>
        </authorList>
    </citation>
    <scope>NUCLEOTIDE SEQUENCE</scope>
    <source>
        <strain evidence="1">Rmic-2018</strain>
        <tissue evidence="1">Larvae</tissue>
    </source>
</reference>
<proteinExistence type="predicted"/>
<dbReference type="EMBL" id="JABSTU010000006">
    <property type="protein sequence ID" value="KAH8027375.1"/>
    <property type="molecule type" value="Genomic_DNA"/>
</dbReference>
<accession>A0A9J6DYR5</accession>
<sequence>MRKAPEQLDRQQLQFEQFIRGVLGDFGQRTSENTGQTSKVLEQASSEEQRIVKGNADLCDRRETDIKACVVVHKIEKRAGEVVPTHLLDSCAVSVLIETTSTLSQARDSTRERTTPNSSFSLCSAALHRVGGNYPRQRPSQITGCNGRDGLLGTTTTAGTDEANTLSSQLVDENFRCLTRCSRRLVGTVSL</sequence>
<evidence type="ECO:0000313" key="2">
    <source>
        <dbReference type="Proteomes" id="UP000821866"/>
    </source>
</evidence>
<dbReference type="AlphaFoldDB" id="A0A9J6DYR5"/>
<protein>
    <submittedName>
        <fullName evidence="1">Uncharacterized protein</fullName>
    </submittedName>
</protein>
<organism evidence="1 2">
    <name type="scientific">Rhipicephalus microplus</name>
    <name type="common">Cattle tick</name>
    <name type="synonym">Boophilus microplus</name>
    <dbReference type="NCBI Taxonomy" id="6941"/>
    <lineage>
        <taxon>Eukaryota</taxon>
        <taxon>Metazoa</taxon>
        <taxon>Ecdysozoa</taxon>
        <taxon>Arthropoda</taxon>
        <taxon>Chelicerata</taxon>
        <taxon>Arachnida</taxon>
        <taxon>Acari</taxon>
        <taxon>Parasitiformes</taxon>
        <taxon>Ixodida</taxon>
        <taxon>Ixodoidea</taxon>
        <taxon>Ixodidae</taxon>
        <taxon>Rhipicephalinae</taxon>
        <taxon>Rhipicephalus</taxon>
        <taxon>Boophilus</taxon>
    </lineage>
</organism>
<keyword evidence="2" id="KW-1185">Reference proteome</keyword>
<evidence type="ECO:0000313" key="1">
    <source>
        <dbReference type="EMBL" id="KAH8027375.1"/>
    </source>
</evidence>